<feature type="chain" id="PRO_5002538185" description="Lipoprotein" evidence="1">
    <location>
        <begin position="20"/>
        <end position="176"/>
    </location>
</feature>
<feature type="signal peptide" evidence="1">
    <location>
        <begin position="1"/>
        <end position="19"/>
    </location>
</feature>
<dbReference type="AlphaFoldDB" id="A0A0G1KWF0"/>
<gene>
    <name evidence="2" type="ORF">UW44_C0003G0082</name>
</gene>
<evidence type="ECO:0008006" key="4">
    <source>
        <dbReference type="Google" id="ProtNLM"/>
    </source>
</evidence>
<evidence type="ECO:0000313" key="3">
    <source>
        <dbReference type="Proteomes" id="UP000034006"/>
    </source>
</evidence>
<organism evidence="2 3">
    <name type="scientific">Candidatus Collierbacteria bacterium GW2011_GWB2_44_22</name>
    <dbReference type="NCBI Taxonomy" id="1618387"/>
    <lineage>
        <taxon>Bacteria</taxon>
        <taxon>Candidatus Collieribacteriota</taxon>
    </lineage>
</organism>
<evidence type="ECO:0000256" key="1">
    <source>
        <dbReference type="SAM" id="SignalP"/>
    </source>
</evidence>
<sequence>MKKLAIILPIAFLFSGCTLFPSSPITGTEQQKAEKLSQIISSGGQANCKVTNLTDNTSTQISVSGKKMKIVGSDFGEGKQGTMINDGTYTYIWTEGEKVGFKSKLEAEKPLEPTENLDRTAPVDSAKQVDTFEDETKFKMDCTRGGVSDADFTPPADVQFTDFSEMLKTVPTIPAR</sequence>
<proteinExistence type="predicted"/>
<protein>
    <recommendedName>
        <fullName evidence="4">Lipoprotein</fullName>
    </recommendedName>
</protein>
<dbReference type="Proteomes" id="UP000034006">
    <property type="component" value="Unassembled WGS sequence"/>
</dbReference>
<keyword evidence="1" id="KW-0732">Signal</keyword>
<name>A0A0G1KWF0_9BACT</name>
<reference evidence="2 3" key="1">
    <citation type="journal article" date="2015" name="Nature">
        <title>rRNA introns, odd ribosomes, and small enigmatic genomes across a large radiation of phyla.</title>
        <authorList>
            <person name="Brown C.T."/>
            <person name="Hug L.A."/>
            <person name="Thomas B.C."/>
            <person name="Sharon I."/>
            <person name="Castelle C.J."/>
            <person name="Singh A."/>
            <person name="Wilkins M.J."/>
            <person name="Williams K.H."/>
            <person name="Banfield J.F."/>
        </authorList>
    </citation>
    <scope>NUCLEOTIDE SEQUENCE [LARGE SCALE GENOMIC DNA]</scope>
</reference>
<dbReference type="STRING" id="1618387.UW44_C0003G0082"/>
<dbReference type="EMBL" id="LCIH01000003">
    <property type="protein sequence ID" value="KKT52239.1"/>
    <property type="molecule type" value="Genomic_DNA"/>
</dbReference>
<dbReference type="PROSITE" id="PS51257">
    <property type="entry name" value="PROKAR_LIPOPROTEIN"/>
    <property type="match status" value="1"/>
</dbReference>
<comment type="caution">
    <text evidence="2">The sequence shown here is derived from an EMBL/GenBank/DDBJ whole genome shotgun (WGS) entry which is preliminary data.</text>
</comment>
<evidence type="ECO:0000313" key="2">
    <source>
        <dbReference type="EMBL" id="KKT52239.1"/>
    </source>
</evidence>
<accession>A0A0G1KWF0</accession>